<feature type="transmembrane region" description="Helical" evidence="3">
    <location>
        <begin position="12"/>
        <end position="33"/>
    </location>
</feature>
<dbReference type="InterPro" id="IPR050465">
    <property type="entry name" value="UPF0194_transport"/>
</dbReference>
<reference evidence="4 5" key="1">
    <citation type="submission" date="2018-05" db="EMBL/GenBank/DDBJ databases">
        <title>Abyssibacter profundi OUC007T gen. nov., sp. nov, a marine bacterium isolated from seawater of the Mariana Trench.</title>
        <authorList>
            <person name="Zhou S."/>
        </authorList>
    </citation>
    <scope>NUCLEOTIDE SEQUENCE [LARGE SCALE GENOMIC DNA]</scope>
    <source>
        <strain evidence="4 5">OUC007</strain>
    </source>
</reference>
<evidence type="ECO:0000256" key="1">
    <source>
        <dbReference type="ARBA" id="ARBA00004196"/>
    </source>
</evidence>
<protein>
    <submittedName>
        <fullName evidence="4">Efflux transporter periplasmic adaptor subunit</fullName>
    </submittedName>
</protein>
<keyword evidence="3" id="KW-0812">Transmembrane</keyword>
<dbReference type="OrthoDB" id="5752864at2"/>
<keyword evidence="5" id="KW-1185">Reference proteome</keyword>
<evidence type="ECO:0000313" key="4">
    <source>
        <dbReference type="EMBL" id="PWN57503.1"/>
    </source>
</evidence>
<evidence type="ECO:0000256" key="2">
    <source>
        <dbReference type="ARBA" id="ARBA00023054"/>
    </source>
</evidence>
<name>A0A363UPW9_9GAMM</name>
<organism evidence="4 5">
    <name type="scientific">Abyssibacter profundi</name>
    <dbReference type="NCBI Taxonomy" id="2182787"/>
    <lineage>
        <taxon>Bacteria</taxon>
        <taxon>Pseudomonadati</taxon>
        <taxon>Pseudomonadota</taxon>
        <taxon>Gammaproteobacteria</taxon>
        <taxon>Chromatiales</taxon>
        <taxon>Oceanococcaceae</taxon>
        <taxon>Abyssibacter</taxon>
    </lineage>
</organism>
<evidence type="ECO:0000313" key="5">
    <source>
        <dbReference type="Proteomes" id="UP000251800"/>
    </source>
</evidence>
<keyword evidence="3" id="KW-1133">Transmembrane helix</keyword>
<dbReference type="PANTHER" id="PTHR32347:SF14">
    <property type="entry name" value="EFFLUX SYSTEM COMPONENT YKNX-RELATED"/>
    <property type="match status" value="1"/>
</dbReference>
<accession>A0A363UPW9</accession>
<comment type="subcellular location">
    <subcellularLocation>
        <location evidence="1">Cell envelope</location>
    </subcellularLocation>
</comment>
<comment type="caution">
    <text evidence="4">The sequence shown here is derived from an EMBL/GenBank/DDBJ whole genome shotgun (WGS) entry which is preliminary data.</text>
</comment>
<dbReference type="GO" id="GO:0030313">
    <property type="term" value="C:cell envelope"/>
    <property type="evidence" value="ECO:0007669"/>
    <property type="project" value="UniProtKB-SubCell"/>
</dbReference>
<sequence length="413" mass="44914">MLAPRRRGAGRIAALLVGLMLLGLAAWLLPRLWTLWSAEQSVSLSRLSVAAAERGRFERDIAADGRVVAAVSPTLHAPAAGVVRLDVQAGDAVAVDTVLGVVDSPELRSELAREKARLQALTADYGRARLAVRQQELRAEEALQQARVDRDAAATEHARMARAFELGVMPEIERMRTEAALKKAEFALHRARSDRDLQREGQDLDVEAKRLARDAQGLIVEELQRQVDLLTLRSPVAGQVGQLLVSDRGFAAKDAPLMTVVDLSALEVELDVPEAFARDLLPGMPATIRGNQQQFDGEVSAVSPEVVRGRVTARVRFLGSVPEGLRQNQRLSVRVLLDARDDVLTVPRGPFLEAGGGRVAYVVNGQVAERRIIRTGAVSLDRVELLDGVTEGERLVISGTDSFDDAQRVVISR</sequence>
<dbReference type="Gene3D" id="2.40.30.170">
    <property type="match status" value="1"/>
</dbReference>
<proteinExistence type="predicted"/>
<gene>
    <name evidence="4" type="ORF">DEH80_01825</name>
</gene>
<dbReference type="AlphaFoldDB" id="A0A363UPW9"/>
<dbReference type="PANTHER" id="PTHR32347">
    <property type="entry name" value="EFFLUX SYSTEM COMPONENT YKNX-RELATED"/>
    <property type="match status" value="1"/>
</dbReference>
<keyword evidence="2" id="KW-0175">Coiled coil</keyword>
<dbReference type="EMBL" id="QEQK01000002">
    <property type="protein sequence ID" value="PWN57503.1"/>
    <property type="molecule type" value="Genomic_DNA"/>
</dbReference>
<evidence type="ECO:0000256" key="3">
    <source>
        <dbReference type="SAM" id="Phobius"/>
    </source>
</evidence>
<dbReference type="Gene3D" id="2.40.420.20">
    <property type="match status" value="1"/>
</dbReference>
<dbReference type="Proteomes" id="UP000251800">
    <property type="component" value="Unassembled WGS sequence"/>
</dbReference>
<keyword evidence="3" id="KW-0472">Membrane</keyword>